<dbReference type="InterPro" id="IPR006612">
    <property type="entry name" value="THAP_Znf"/>
</dbReference>
<protein>
    <recommendedName>
        <fullName evidence="5">THAP-type domain-containing protein</fullName>
    </recommendedName>
</protein>
<evidence type="ECO:0000313" key="6">
    <source>
        <dbReference type="Ensembl" id="ENSCCRP00000049367.2"/>
    </source>
</evidence>
<evidence type="ECO:0000256" key="4">
    <source>
        <dbReference type="ARBA" id="ARBA00023125"/>
    </source>
</evidence>
<organism evidence="6 7">
    <name type="scientific">Cyprinus carpio carpio</name>
    <dbReference type="NCBI Taxonomy" id="630221"/>
    <lineage>
        <taxon>Eukaryota</taxon>
        <taxon>Metazoa</taxon>
        <taxon>Chordata</taxon>
        <taxon>Craniata</taxon>
        <taxon>Vertebrata</taxon>
        <taxon>Euteleostomi</taxon>
        <taxon>Actinopterygii</taxon>
        <taxon>Neopterygii</taxon>
        <taxon>Teleostei</taxon>
        <taxon>Ostariophysi</taxon>
        <taxon>Cypriniformes</taxon>
        <taxon>Cyprinidae</taxon>
        <taxon>Cyprininae</taxon>
        <taxon>Cyprinus</taxon>
    </lineage>
</organism>
<evidence type="ECO:0000313" key="7">
    <source>
        <dbReference type="Proteomes" id="UP001108240"/>
    </source>
</evidence>
<evidence type="ECO:0000256" key="2">
    <source>
        <dbReference type="ARBA" id="ARBA00022771"/>
    </source>
</evidence>
<reference evidence="6" key="1">
    <citation type="submission" date="2025-08" db="UniProtKB">
        <authorList>
            <consortium name="Ensembl"/>
        </authorList>
    </citation>
    <scope>IDENTIFICATION</scope>
</reference>
<evidence type="ECO:0000259" key="5">
    <source>
        <dbReference type="PROSITE" id="PS50950"/>
    </source>
</evidence>
<dbReference type="SMART" id="SM00980">
    <property type="entry name" value="THAP"/>
    <property type="match status" value="1"/>
</dbReference>
<evidence type="ECO:0000256" key="1">
    <source>
        <dbReference type="ARBA" id="ARBA00022723"/>
    </source>
</evidence>
<reference evidence="6" key="2">
    <citation type="submission" date="2025-09" db="UniProtKB">
        <authorList>
            <consortium name="Ensembl"/>
        </authorList>
    </citation>
    <scope>IDENTIFICATION</scope>
</reference>
<sequence>MVRKCAFPGCPNREKLTSKRKGALTLPQNERLTFHRFPSNDRERLNLWLLAVQRDVNLPINSVKHMKLCSEHFSPDDFKSTGRRLLNKGAVPALFEHYSHPGLHRAKVPVPFITSSPK</sequence>
<dbReference type="Gene3D" id="6.20.210.20">
    <property type="entry name" value="THAP domain"/>
    <property type="match status" value="1"/>
</dbReference>
<dbReference type="GeneTree" id="ENSGT01030000234991"/>
<keyword evidence="4" id="KW-0238">DNA-binding</keyword>
<dbReference type="AlphaFoldDB" id="A0A8C1CSR8"/>
<name>A0A8C1CSR8_CYPCA</name>
<dbReference type="SMART" id="SM00692">
    <property type="entry name" value="DM3"/>
    <property type="match status" value="1"/>
</dbReference>
<evidence type="ECO:0000256" key="3">
    <source>
        <dbReference type="ARBA" id="ARBA00022833"/>
    </source>
</evidence>
<dbReference type="GO" id="GO:0003677">
    <property type="term" value="F:DNA binding"/>
    <property type="evidence" value="ECO:0007669"/>
    <property type="project" value="UniProtKB-UniRule"/>
</dbReference>
<dbReference type="PANTHER" id="PTHR46927">
    <property type="entry name" value="AGAP005574-PA"/>
    <property type="match status" value="1"/>
</dbReference>
<keyword evidence="2" id="KW-0863">Zinc-finger</keyword>
<dbReference type="InterPro" id="IPR038441">
    <property type="entry name" value="THAP_Znf_sf"/>
</dbReference>
<dbReference type="PROSITE" id="PS50950">
    <property type="entry name" value="ZF_THAP"/>
    <property type="match status" value="1"/>
</dbReference>
<dbReference type="OMA" id="CCVETCL"/>
<dbReference type="Ensembl" id="ENSCCRT00000053472.2">
    <property type="protein sequence ID" value="ENSCCRP00000049367.2"/>
    <property type="gene ID" value="ENSCCRG00000059182.1"/>
</dbReference>
<keyword evidence="1" id="KW-0479">Metal-binding</keyword>
<dbReference type="Proteomes" id="UP001108240">
    <property type="component" value="Unplaced"/>
</dbReference>
<accession>A0A8C1CSR8</accession>
<keyword evidence="3" id="KW-0862">Zinc</keyword>
<dbReference type="SUPFAM" id="SSF57716">
    <property type="entry name" value="Glucocorticoid receptor-like (DNA-binding domain)"/>
    <property type="match status" value="1"/>
</dbReference>
<dbReference type="GO" id="GO:0008270">
    <property type="term" value="F:zinc ion binding"/>
    <property type="evidence" value="ECO:0007669"/>
    <property type="project" value="UniProtKB-KW"/>
</dbReference>
<dbReference type="PANTHER" id="PTHR46927:SF3">
    <property type="entry name" value="THAP-TYPE DOMAIN-CONTAINING PROTEIN"/>
    <property type="match status" value="1"/>
</dbReference>
<dbReference type="InterPro" id="IPR052224">
    <property type="entry name" value="THAP_domain_protein"/>
</dbReference>
<feature type="domain" description="THAP-type" evidence="5">
    <location>
        <begin position="1"/>
        <end position="95"/>
    </location>
</feature>
<proteinExistence type="predicted"/>
<dbReference type="Pfam" id="PF05485">
    <property type="entry name" value="THAP"/>
    <property type="match status" value="1"/>
</dbReference>
<keyword evidence="7" id="KW-1185">Reference proteome</keyword>